<gene>
    <name evidence="1" type="ORF">AB433_01070</name>
</gene>
<reference evidence="1 2" key="1">
    <citation type="submission" date="2015-06" db="EMBL/GenBank/DDBJ databases">
        <authorList>
            <person name="Zeng Y."/>
            <person name="Huang Y."/>
        </authorList>
    </citation>
    <scope>NUCLEOTIDE SEQUENCE [LARGE SCALE GENOMIC DNA]</scope>
    <source>
        <strain evidence="1 2">PQ-2</strain>
    </source>
</reference>
<dbReference type="STRING" id="1348774.AB433_01070"/>
<dbReference type="InterPro" id="IPR035093">
    <property type="entry name" value="RelE/ParE_toxin_dom_sf"/>
</dbReference>
<protein>
    <submittedName>
        <fullName evidence="1">Plasmid maintenance system killer</fullName>
    </submittedName>
</protein>
<dbReference type="PANTHER" id="PTHR40266">
    <property type="entry name" value="TOXIN HIGB-1"/>
    <property type="match status" value="1"/>
</dbReference>
<dbReference type="AlphaFoldDB" id="A0A0G3XER8"/>
<dbReference type="OrthoDB" id="9801102at2"/>
<evidence type="ECO:0000313" key="2">
    <source>
        <dbReference type="Proteomes" id="UP000035287"/>
    </source>
</evidence>
<name>A0A0G3XER8_9SPHN</name>
<dbReference type="SUPFAM" id="SSF143011">
    <property type="entry name" value="RelE-like"/>
    <property type="match status" value="1"/>
</dbReference>
<dbReference type="PATRIC" id="fig|1348774.3.peg.227"/>
<dbReference type="PANTHER" id="PTHR40266:SF2">
    <property type="entry name" value="TOXIN HIGB-1"/>
    <property type="match status" value="1"/>
</dbReference>
<dbReference type="InterPro" id="IPR007711">
    <property type="entry name" value="HigB-1"/>
</dbReference>
<dbReference type="RefSeq" id="WP_047819584.1">
    <property type="nucleotide sequence ID" value="NZ_CP011770.1"/>
</dbReference>
<dbReference type="Pfam" id="PF05015">
    <property type="entry name" value="HigB-like_toxin"/>
    <property type="match status" value="1"/>
</dbReference>
<evidence type="ECO:0000313" key="1">
    <source>
        <dbReference type="EMBL" id="AKM08888.1"/>
    </source>
</evidence>
<keyword evidence="2" id="KW-1185">Reference proteome</keyword>
<dbReference type="Proteomes" id="UP000035287">
    <property type="component" value="Chromosome"/>
</dbReference>
<dbReference type="EMBL" id="CP011770">
    <property type="protein sequence ID" value="AKM08888.1"/>
    <property type="molecule type" value="Genomic_DNA"/>
</dbReference>
<dbReference type="KEGG" id="cna:AB433_01070"/>
<dbReference type="Gene3D" id="3.30.2310.20">
    <property type="entry name" value="RelE-like"/>
    <property type="match status" value="1"/>
</dbReference>
<sequence>MKIRNVIHKGLRRFIENDDESGIQPAAVAKVRRMVTFLQDMEREEELRTVPSWKAHMLTGNRKGTWSLFVTKNWRMTFRIDRGEIEIIDLDYEDYH</sequence>
<organism evidence="1 2">
    <name type="scientific">Croceicoccus naphthovorans</name>
    <dbReference type="NCBI Taxonomy" id="1348774"/>
    <lineage>
        <taxon>Bacteria</taxon>
        <taxon>Pseudomonadati</taxon>
        <taxon>Pseudomonadota</taxon>
        <taxon>Alphaproteobacteria</taxon>
        <taxon>Sphingomonadales</taxon>
        <taxon>Erythrobacteraceae</taxon>
        <taxon>Croceicoccus</taxon>
    </lineage>
</organism>
<proteinExistence type="predicted"/>
<accession>A0A0G3XER8</accession>